<evidence type="ECO:0000256" key="1">
    <source>
        <dbReference type="ARBA" id="ARBA00004123"/>
    </source>
</evidence>
<name>A0A2P6PUU5_ROSCH</name>
<dbReference type="Gene3D" id="3.10.20.90">
    <property type="entry name" value="Phosphatidylinositol 3-kinase Catalytic Subunit, Chain A, domain 1"/>
    <property type="match status" value="1"/>
</dbReference>
<evidence type="ECO:0000256" key="7">
    <source>
        <dbReference type="ARBA" id="ARBA00023242"/>
    </source>
</evidence>
<dbReference type="Proteomes" id="UP000238479">
    <property type="component" value="Chromosome 6"/>
</dbReference>
<dbReference type="InterPro" id="IPR003311">
    <property type="entry name" value="AUX_IAA"/>
</dbReference>
<comment type="similarity">
    <text evidence="2 10">Belongs to the Aux/IAA family.</text>
</comment>
<dbReference type="GO" id="GO:0009734">
    <property type="term" value="P:auxin-activated signaling pathway"/>
    <property type="evidence" value="ECO:0007669"/>
    <property type="project" value="UniProtKB-UniRule"/>
</dbReference>
<dbReference type="GO" id="GO:0006355">
    <property type="term" value="P:regulation of DNA-templated transcription"/>
    <property type="evidence" value="ECO:0007669"/>
    <property type="project" value="InterPro"/>
</dbReference>
<dbReference type="SUPFAM" id="SSF54277">
    <property type="entry name" value="CAD &amp; PB1 domains"/>
    <property type="match status" value="1"/>
</dbReference>
<comment type="caution">
    <text evidence="12">The sequence shown here is derived from an EMBL/GenBank/DDBJ whole genome shotgun (WGS) entry which is preliminary data.</text>
</comment>
<dbReference type="InterPro" id="IPR053793">
    <property type="entry name" value="PB1-like"/>
</dbReference>
<keyword evidence="8 10" id="KW-0927">Auxin signaling pathway</keyword>
<comment type="subunit">
    <text evidence="3 10">Homodimers and heterodimers.</text>
</comment>
<feature type="domain" description="PB1" evidence="11">
    <location>
        <begin position="180"/>
        <end position="287"/>
    </location>
</feature>
<dbReference type="STRING" id="74649.A0A2P6PUU5"/>
<evidence type="ECO:0000313" key="13">
    <source>
        <dbReference type="Proteomes" id="UP000238479"/>
    </source>
</evidence>
<dbReference type="GO" id="GO:0005634">
    <property type="term" value="C:nucleus"/>
    <property type="evidence" value="ECO:0007669"/>
    <property type="project" value="UniProtKB-SubCell"/>
</dbReference>
<accession>A0A2P6PUU5</accession>
<dbReference type="PROSITE" id="PS51745">
    <property type="entry name" value="PB1"/>
    <property type="match status" value="1"/>
</dbReference>
<dbReference type="Gramene" id="PRQ25707">
    <property type="protein sequence ID" value="PRQ25707"/>
    <property type="gene ID" value="RchiOBHm_Chr6g0286601"/>
</dbReference>
<evidence type="ECO:0000256" key="2">
    <source>
        <dbReference type="ARBA" id="ARBA00006728"/>
    </source>
</evidence>
<comment type="subcellular location">
    <subcellularLocation>
        <location evidence="1 10">Nucleus</location>
    </subcellularLocation>
</comment>
<sequence length="306" mass="32065">MQGFSGGLGTGSVTNMSTVSKDENFAMSSEDSCSPDESDLELCLGLSLGGGGKAAQQGPVGNYARILTAKDFRYVGSNSKSSAAAASSSSSSSSLSSANVTAGTKRSADSVAAANGANQVVGWPPIRAYRMNSLVHQAKSSATEVFNSEKGECQITSGKGNIGGQENNANAKEGGRLTSSLFVKVNMDGSAIGRKVNLTAHSSYEALAQTLEDMFQGPSANAKLIRSGGQEHDIMVGETTPSKLLDGSFDFALTYEDKEGDWMLVGDVPWGMFLCSVKRLRIMRTSEANGLAPRLQERNARQRCAS</sequence>
<comment type="function">
    <text evidence="9">Aux/IAA proteins are short-lived transcriptional factors that function as repressors of early auxin response genes at low auxin concentrations. Repression is thought to result from the interaction with auxin response factors (ARFs), proteins that bind to the auxin-responsive promoter element (AuxRE). Formation of heterodimers with ARF proteins may alter their ability to modulate early auxin response genes expression.</text>
</comment>
<keyword evidence="6 10" id="KW-0804">Transcription</keyword>
<evidence type="ECO:0000256" key="9">
    <source>
        <dbReference type="ARBA" id="ARBA00025283"/>
    </source>
</evidence>
<protein>
    <recommendedName>
        <fullName evidence="10">Auxin-responsive protein</fullName>
    </recommendedName>
</protein>
<proteinExistence type="inferred from homology"/>
<dbReference type="AlphaFoldDB" id="A0A2P6PUU5"/>
<evidence type="ECO:0000256" key="5">
    <source>
        <dbReference type="ARBA" id="ARBA00023015"/>
    </source>
</evidence>
<keyword evidence="13" id="KW-1185">Reference proteome</keyword>
<evidence type="ECO:0000256" key="4">
    <source>
        <dbReference type="ARBA" id="ARBA00022491"/>
    </source>
</evidence>
<dbReference type="InterPro" id="IPR033389">
    <property type="entry name" value="AUX/IAA_dom"/>
</dbReference>
<dbReference type="Pfam" id="PF02309">
    <property type="entry name" value="AUX_IAA"/>
    <property type="match status" value="1"/>
</dbReference>
<dbReference type="PANTHER" id="PTHR31734">
    <property type="entry name" value="AUXIN-RESPONSIVE PROTEIN IAA17"/>
    <property type="match status" value="1"/>
</dbReference>
<keyword evidence="7 10" id="KW-0539">Nucleus</keyword>
<gene>
    <name evidence="12" type="ORF">RchiOBHm_Chr6g0286601</name>
</gene>
<evidence type="ECO:0000313" key="12">
    <source>
        <dbReference type="EMBL" id="PRQ25707.1"/>
    </source>
</evidence>
<evidence type="ECO:0000259" key="11">
    <source>
        <dbReference type="PROSITE" id="PS51745"/>
    </source>
</evidence>
<keyword evidence="5 10" id="KW-0805">Transcription regulation</keyword>
<dbReference type="EMBL" id="PDCK01000044">
    <property type="protein sequence ID" value="PRQ25707.1"/>
    <property type="molecule type" value="Genomic_DNA"/>
</dbReference>
<keyword evidence="4 10" id="KW-0678">Repressor</keyword>
<evidence type="ECO:0000256" key="3">
    <source>
        <dbReference type="ARBA" id="ARBA00011726"/>
    </source>
</evidence>
<evidence type="ECO:0000256" key="6">
    <source>
        <dbReference type="ARBA" id="ARBA00023163"/>
    </source>
</evidence>
<organism evidence="12 13">
    <name type="scientific">Rosa chinensis</name>
    <name type="common">China rose</name>
    <dbReference type="NCBI Taxonomy" id="74649"/>
    <lineage>
        <taxon>Eukaryota</taxon>
        <taxon>Viridiplantae</taxon>
        <taxon>Streptophyta</taxon>
        <taxon>Embryophyta</taxon>
        <taxon>Tracheophyta</taxon>
        <taxon>Spermatophyta</taxon>
        <taxon>Magnoliopsida</taxon>
        <taxon>eudicotyledons</taxon>
        <taxon>Gunneridae</taxon>
        <taxon>Pentapetalae</taxon>
        <taxon>rosids</taxon>
        <taxon>fabids</taxon>
        <taxon>Rosales</taxon>
        <taxon>Rosaceae</taxon>
        <taxon>Rosoideae</taxon>
        <taxon>Rosoideae incertae sedis</taxon>
        <taxon>Rosa</taxon>
    </lineage>
</organism>
<dbReference type="OMA" id="EDMFCRS"/>
<evidence type="ECO:0000256" key="10">
    <source>
        <dbReference type="RuleBase" id="RU004549"/>
    </source>
</evidence>
<reference evidence="12 13" key="1">
    <citation type="journal article" date="2018" name="Nat. Genet.">
        <title>The Rosa genome provides new insights in the design of modern roses.</title>
        <authorList>
            <person name="Bendahmane M."/>
        </authorList>
    </citation>
    <scope>NUCLEOTIDE SEQUENCE [LARGE SCALE GENOMIC DNA]</scope>
    <source>
        <strain evidence="13">cv. Old Blush</strain>
    </source>
</reference>
<dbReference type="OrthoDB" id="773336at2759"/>
<evidence type="ECO:0000256" key="8">
    <source>
        <dbReference type="ARBA" id="ARBA00023294"/>
    </source>
</evidence>
<dbReference type="PANTHER" id="PTHR31734:SF6">
    <property type="entry name" value="AUXIN-RESPONSIVE PROTEIN IAA11"/>
    <property type="match status" value="1"/>
</dbReference>